<evidence type="ECO:0000313" key="4">
    <source>
        <dbReference type="EMBL" id="OGD39641.1"/>
    </source>
</evidence>
<feature type="domain" description="Carbohydrate kinase PfkB" evidence="3">
    <location>
        <begin position="41"/>
        <end position="308"/>
    </location>
</feature>
<evidence type="ECO:0000256" key="2">
    <source>
        <dbReference type="ARBA" id="ARBA00022777"/>
    </source>
</evidence>
<dbReference type="EMBL" id="MEYV01000022">
    <property type="protein sequence ID" value="OGD39641.1"/>
    <property type="molecule type" value="Genomic_DNA"/>
</dbReference>
<comment type="caution">
    <text evidence="4">The sequence shown here is derived from an EMBL/GenBank/DDBJ whole genome shotgun (WGS) entry which is preliminary data.</text>
</comment>
<reference evidence="4 5" key="1">
    <citation type="journal article" date="2016" name="Nat. Commun.">
        <title>Thousands of microbial genomes shed light on interconnected biogeochemical processes in an aquifer system.</title>
        <authorList>
            <person name="Anantharaman K."/>
            <person name="Brown C.T."/>
            <person name="Hug L.A."/>
            <person name="Sharon I."/>
            <person name="Castelle C.J."/>
            <person name="Probst A.J."/>
            <person name="Thomas B.C."/>
            <person name="Singh A."/>
            <person name="Wilkins M.J."/>
            <person name="Karaoz U."/>
            <person name="Brodie E.L."/>
            <person name="Williams K.H."/>
            <person name="Hubbard S.S."/>
            <person name="Banfield J.F."/>
        </authorList>
    </citation>
    <scope>NUCLEOTIDE SEQUENCE [LARGE SCALE GENOMIC DNA]</scope>
</reference>
<dbReference type="InterPro" id="IPR029056">
    <property type="entry name" value="Ribokinase-like"/>
</dbReference>
<sequence length="331" mass="36019">MYDVITIGTATQDVFLKSRDFKVLKDERFITGQAECFALGAKIEVPDIFFTTGGGATNAAVTFARQGFKTAAICKVGKDASGQGVINDLRKEKAGVKWVARDVGEATAFSVILIAPNGERTILVHRGASEYLKESDLPDARDFKAKWFYVAPLGGENAHIFESALKIANKNGVKIAVNPSKTQIKMGLKEMRPLLSMVSIFILNQEEAALLCDLPFKEEKLIFKTLDAAIDGIVVMTKGPKGVVISDGKNLWRAGTYPEKEVVDRTGAGDAFGSGFVAGLLLKNDIDYAIKIGSANATSKVEHMGAKTGLLYKKDLNNPRWKKLEIKKEQL</sequence>
<dbReference type="GO" id="GO:0016301">
    <property type="term" value="F:kinase activity"/>
    <property type="evidence" value="ECO:0007669"/>
    <property type="project" value="UniProtKB-KW"/>
</dbReference>
<evidence type="ECO:0000256" key="1">
    <source>
        <dbReference type="ARBA" id="ARBA00022679"/>
    </source>
</evidence>
<dbReference type="SUPFAM" id="SSF53613">
    <property type="entry name" value="Ribokinase-like"/>
    <property type="match status" value="1"/>
</dbReference>
<dbReference type="PRINTS" id="PR00990">
    <property type="entry name" value="RIBOKINASE"/>
</dbReference>
<dbReference type="InterPro" id="IPR002139">
    <property type="entry name" value="Ribo/fructo_kinase"/>
</dbReference>
<keyword evidence="2" id="KW-0418">Kinase</keyword>
<organism evidence="4 5">
    <name type="scientific">Candidatus Azambacteria bacterium RIFCSPLOWO2_02_FULL_44_14</name>
    <dbReference type="NCBI Taxonomy" id="1797306"/>
    <lineage>
        <taxon>Bacteria</taxon>
        <taxon>Candidatus Azamiibacteriota</taxon>
    </lineage>
</organism>
<dbReference type="Pfam" id="PF00294">
    <property type="entry name" value="PfkB"/>
    <property type="match status" value="1"/>
</dbReference>
<dbReference type="PANTHER" id="PTHR10584">
    <property type="entry name" value="SUGAR KINASE"/>
    <property type="match status" value="1"/>
</dbReference>
<dbReference type="PANTHER" id="PTHR10584:SF166">
    <property type="entry name" value="RIBOKINASE"/>
    <property type="match status" value="1"/>
</dbReference>
<name>A0A1F5C9X5_9BACT</name>
<dbReference type="GO" id="GO:0006796">
    <property type="term" value="P:phosphate-containing compound metabolic process"/>
    <property type="evidence" value="ECO:0007669"/>
    <property type="project" value="UniProtKB-ARBA"/>
</dbReference>
<evidence type="ECO:0000259" key="3">
    <source>
        <dbReference type="Pfam" id="PF00294"/>
    </source>
</evidence>
<keyword evidence="1" id="KW-0808">Transferase</keyword>
<gene>
    <name evidence="4" type="ORF">A3I30_04060</name>
</gene>
<dbReference type="InterPro" id="IPR011611">
    <property type="entry name" value="PfkB_dom"/>
</dbReference>
<dbReference type="Proteomes" id="UP000177197">
    <property type="component" value="Unassembled WGS sequence"/>
</dbReference>
<proteinExistence type="predicted"/>
<dbReference type="AlphaFoldDB" id="A0A1F5C9X5"/>
<evidence type="ECO:0000313" key="5">
    <source>
        <dbReference type="Proteomes" id="UP000177197"/>
    </source>
</evidence>
<protein>
    <recommendedName>
        <fullName evidence="3">Carbohydrate kinase PfkB domain-containing protein</fullName>
    </recommendedName>
</protein>
<accession>A0A1F5C9X5</accession>
<dbReference type="Gene3D" id="3.40.1190.20">
    <property type="match status" value="1"/>
</dbReference>